<evidence type="ECO:0000256" key="10">
    <source>
        <dbReference type="ARBA" id="ARBA00023237"/>
    </source>
</evidence>
<keyword evidence="3" id="KW-0813">Transport</keyword>
<gene>
    <name evidence="13" type="ORF">MB84_10010</name>
</gene>
<organism evidence="13 14">
    <name type="scientific">Pandoraea oxalativorans</name>
    <dbReference type="NCBI Taxonomy" id="573737"/>
    <lineage>
        <taxon>Bacteria</taxon>
        <taxon>Pseudomonadati</taxon>
        <taxon>Pseudomonadota</taxon>
        <taxon>Betaproteobacteria</taxon>
        <taxon>Burkholderiales</taxon>
        <taxon>Burkholderiaceae</taxon>
        <taxon>Pandoraea</taxon>
    </lineage>
</organism>
<dbReference type="InterPro" id="IPR050298">
    <property type="entry name" value="Gram-neg_bact_OMP"/>
</dbReference>
<evidence type="ECO:0000259" key="12">
    <source>
        <dbReference type="Pfam" id="PF13609"/>
    </source>
</evidence>
<dbReference type="KEGG" id="pox:MB84_10010"/>
<name>A0A0E3U6Q5_9BURK</name>
<dbReference type="HOGENOM" id="CLU_038238_0_0_4"/>
<dbReference type="RefSeq" id="WP_046291028.1">
    <property type="nucleotide sequence ID" value="NZ_CP011253.3"/>
</dbReference>
<keyword evidence="4" id="KW-1134">Transmembrane beta strand</keyword>
<dbReference type="CDD" id="cd00342">
    <property type="entry name" value="gram_neg_porins"/>
    <property type="match status" value="1"/>
</dbReference>
<evidence type="ECO:0000313" key="14">
    <source>
        <dbReference type="Proteomes" id="UP000035050"/>
    </source>
</evidence>
<feature type="chain" id="PRO_5002412778" evidence="11">
    <location>
        <begin position="27"/>
        <end position="378"/>
    </location>
</feature>
<comment type="subcellular location">
    <subcellularLocation>
        <location evidence="1">Cell outer membrane</location>
        <topology evidence="1">Multi-pass membrane protein</topology>
    </subcellularLocation>
</comment>
<feature type="signal peptide" evidence="11">
    <location>
        <begin position="1"/>
        <end position="26"/>
    </location>
</feature>
<dbReference type="InterPro" id="IPR023614">
    <property type="entry name" value="Porin_dom_sf"/>
</dbReference>
<accession>A0A0E3U6Q5</accession>
<sequence>MKPNLRIAAAGCCLAFASSLPMPALAQSNVQLYGLIDSGVEFLTNADKNTAGSAVSLTRVTSGNLAGSRWGLKGAEDLGGGNKALFLLENGFNLGNGQSLQGGREFGRLAYVGLSNKSFGTVTIGRQGGVFLDWVSKFNPLNNAVYAIKMQDTAFSDRLDNSLRYSAKVGDFEAMVQYSKGYDDVSFGAASTTPGDNRRAQVVDAGVRYANGPLSFVIAYDQKNGGSTLPNAAMTSKVGGYEGNMDRRIAAAVQYSLQSVDLYVGYRYLNAKAIHLSALNKSPVEASSYYWIGSTWHATPALDLSATAMYQDFYGTNRDPLSFQVSADYSFSKRTDVYVNMGYVVNRNGSDLGLNGFGTNVIAGKNQFGTMAGIKHTF</sequence>
<dbReference type="PRINTS" id="PR00184">
    <property type="entry name" value="NEISSPPORIN"/>
</dbReference>
<dbReference type="InterPro" id="IPR033900">
    <property type="entry name" value="Gram_neg_porin_domain"/>
</dbReference>
<evidence type="ECO:0000256" key="6">
    <source>
        <dbReference type="ARBA" id="ARBA00022729"/>
    </source>
</evidence>
<dbReference type="PANTHER" id="PTHR34501">
    <property type="entry name" value="PROTEIN YDDL-RELATED"/>
    <property type="match status" value="1"/>
</dbReference>
<dbReference type="EMBL" id="CP011253">
    <property type="protein sequence ID" value="AKC69743.1"/>
    <property type="molecule type" value="Genomic_DNA"/>
</dbReference>
<keyword evidence="6 11" id="KW-0732">Signal</keyword>
<evidence type="ECO:0000256" key="5">
    <source>
        <dbReference type="ARBA" id="ARBA00022692"/>
    </source>
</evidence>
<evidence type="ECO:0000256" key="7">
    <source>
        <dbReference type="ARBA" id="ARBA00023065"/>
    </source>
</evidence>
<evidence type="ECO:0000256" key="2">
    <source>
        <dbReference type="ARBA" id="ARBA00011233"/>
    </source>
</evidence>
<dbReference type="GO" id="GO:0015288">
    <property type="term" value="F:porin activity"/>
    <property type="evidence" value="ECO:0007669"/>
    <property type="project" value="UniProtKB-KW"/>
</dbReference>
<dbReference type="PANTHER" id="PTHR34501:SF9">
    <property type="entry name" value="MAJOR OUTER MEMBRANE PROTEIN P.IA"/>
    <property type="match status" value="1"/>
</dbReference>
<dbReference type="InterPro" id="IPR002299">
    <property type="entry name" value="Porin_Neis"/>
</dbReference>
<evidence type="ECO:0000313" key="13">
    <source>
        <dbReference type="EMBL" id="AKC69743.1"/>
    </source>
</evidence>
<dbReference type="GO" id="GO:0034220">
    <property type="term" value="P:monoatomic ion transmembrane transport"/>
    <property type="evidence" value="ECO:0007669"/>
    <property type="project" value="InterPro"/>
</dbReference>
<evidence type="ECO:0000256" key="1">
    <source>
        <dbReference type="ARBA" id="ARBA00004571"/>
    </source>
</evidence>
<keyword evidence="5" id="KW-0812">Transmembrane</keyword>
<dbReference type="GO" id="GO:0046930">
    <property type="term" value="C:pore complex"/>
    <property type="evidence" value="ECO:0007669"/>
    <property type="project" value="UniProtKB-KW"/>
</dbReference>
<keyword evidence="9" id="KW-0472">Membrane</keyword>
<feature type="domain" description="Porin" evidence="12">
    <location>
        <begin position="17"/>
        <end position="348"/>
    </location>
</feature>
<protein>
    <submittedName>
        <fullName evidence="13">Porin</fullName>
    </submittedName>
</protein>
<dbReference type="Gene3D" id="2.40.160.10">
    <property type="entry name" value="Porin"/>
    <property type="match status" value="1"/>
</dbReference>
<dbReference type="Pfam" id="PF13609">
    <property type="entry name" value="Porin_4"/>
    <property type="match status" value="1"/>
</dbReference>
<evidence type="ECO:0000256" key="4">
    <source>
        <dbReference type="ARBA" id="ARBA00022452"/>
    </source>
</evidence>
<dbReference type="OrthoDB" id="8679056at2"/>
<dbReference type="GO" id="GO:0009279">
    <property type="term" value="C:cell outer membrane"/>
    <property type="evidence" value="ECO:0007669"/>
    <property type="project" value="UniProtKB-SubCell"/>
</dbReference>
<evidence type="ECO:0000256" key="9">
    <source>
        <dbReference type="ARBA" id="ARBA00023136"/>
    </source>
</evidence>
<dbReference type="InterPro" id="IPR001702">
    <property type="entry name" value="Porin_Gram-ve"/>
</dbReference>
<evidence type="ECO:0000256" key="11">
    <source>
        <dbReference type="SAM" id="SignalP"/>
    </source>
</evidence>
<reference evidence="13" key="1">
    <citation type="submission" date="2016-06" db="EMBL/GenBank/DDBJ databases">
        <title>Pandoraea oxalativorans DSM 23570 Genome Sequencing.</title>
        <authorList>
            <person name="Ee R."/>
            <person name="Lim Y.-L."/>
            <person name="Yong D."/>
            <person name="Yin W.-F."/>
            <person name="Chan K.-G."/>
        </authorList>
    </citation>
    <scope>NUCLEOTIDE SEQUENCE</scope>
    <source>
        <strain evidence="13">DSM 23570</strain>
    </source>
</reference>
<dbReference type="PATRIC" id="fig|573737.6.peg.2866"/>
<evidence type="ECO:0000256" key="8">
    <source>
        <dbReference type="ARBA" id="ARBA00023114"/>
    </source>
</evidence>
<dbReference type="AlphaFoldDB" id="A0A0E3U6Q5"/>
<keyword evidence="10" id="KW-0998">Cell outer membrane</keyword>
<dbReference type="PRINTS" id="PR00182">
    <property type="entry name" value="ECOLNEIPORIN"/>
</dbReference>
<proteinExistence type="predicted"/>
<comment type="subunit">
    <text evidence="2">Homotrimer.</text>
</comment>
<keyword evidence="7" id="KW-0406">Ion transport</keyword>
<dbReference type="Proteomes" id="UP000035050">
    <property type="component" value="Chromosome"/>
</dbReference>
<dbReference type="SUPFAM" id="SSF56935">
    <property type="entry name" value="Porins"/>
    <property type="match status" value="1"/>
</dbReference>
<evidence type="ECO:0000256" key="3">
    <source>
        <dbReference type="ARBA" id="ARBA00022448"/>
    </source>
</evidence>
<keyword evidence="14" id="KW-1185">Reference proteome</keyword>
<keyword evidence="8" id="KW-0626">Porin</keyword>